<reference evidence="6 7" key="1">
    <citation type="journal article" date="2011" name="J. Bacteriol.">
        <title>Genome Sequence of Mycoplasma putrefaciens Type Strain KS1.</title>
        <authorList>
            <person name="Calcutt M.J."/>
            <person name="Foecking M.F."/>
        </authorList>
    </citation>
    <scope>NUCLEOTIDE SEQUENCE [LARGE SCALE GENOMIC DNA]</scope>
    <source>
        <strain evidence="7">ATCC 15718 / NCTC 10155 / C30 KS-1 / KS-1</strain>
    </source>
</reference>
<dbReference type="PANTHER" id="PTHR30111:SF1">
    <property type="entry name" value="33 KDA CHAPERONIN"/>
    <property type="match status" value="1"/>
</dbReference>
<dbReference type="EMBL" id="CP003021">
    <property type="protein sequence ID" value="AEM69043.1"/>
    <property type="molecule type" value="Genomic_DNA"/>
</dbReference>
<dbReference type="GO" id="GO:0042026">
    <property type="term" value="P:protein refolding"/>
    <property type="evidence" value="ECO:0007669"/>
    <property type="project" value="TreeGrafter"/>
</dbReference>
<dbReference type="PIRSF" id="PIRSF005261">
    <property type="entry name" value="Heat_shock_Hsp33"/>
    <property type="match status" value="1"/>
</dbReference>
<dbReference type="PANTHER" id="PTHR30111">
    <property type="entry name" value="33 KDA CHAPERONIN"/>
    <property type="match status" value="1"/>
</dbReference>
<keyword evidence="3" id="KW-1015">Disulfide bond</keyword>
<evidence type="ECO:0000256" key="2">
    <source>
        <dbReference type="ARBA" id="ARBA00022833"/>
    </source>
</evidence>
<dbReference type="RefSeq" id="WP_014035398.1">
    <property type="nucleotide sequence ID" value="NC_015946.1"/>
</dbReference>
<dbReference type="GO" id="GO:0051082">
    <property type="term" value="F:unfolded protein binding"/>
    <property type="evidence" value="ECO:0007669"/>
    <property type="project" value="InterPro"/>
</dbReference>
<accession>A0A7U3ZT66</accession>
<dbReference type="Proteomes" id="UP000008907">
    <property type="component" value="Chromosome"/>
</dbReference>
<name>A0A7U3ZT66_MYCPK</name>
<dbReference type="AlphaFoldDB" id="A0A7U3ZT66"/>
<dbReference type="GO" id="GO:0044183">
    <property type="term" value="F:protein folding chaperone"/>
    <property type="evidence" value="ECO:0007669"/>
    <property type="project" value="TreeGrafter"/>
</dbReference>
<evidence type="ECO:0000256" key="3">
    <source>
        <dbReference type="ARBA" id="ARBA00023157"/>
    </source>
</evidence>
<sequence>MDLSIRAISEKYNLKISIVDISESIKKIVNLQKTNIFASIVLAKFTAANALIGMESKNNEKTLSNWTTNNGAVKTMITEFQNNQLRTYVQNRDFNPTDYINIVDKDPIKAIAGNNGFLIVKRDLGLKEPYVSNIEIEFGNVDYDFTKYWTKSSQTNSFIVTECEIDQDLNVKKVVGMMVQMLPNHSIDDEKLIAEKLGNTKYVKDVLLKSTNYQSLIKEIINDAEILEQNKVIFKCTCSFEKSLNSFKLLSKQELKEIVKENKDAEVTCNFCNQNRLITPDQIATLLN</sequence>
<dbReference type="SUPFAM" id="SSF64397">
    <property type="entry name" value="Hsp33 domain"/>
    <property type="match status" value="1"/>
</dbReference>
<dbReference type="SUPFAM" id="SSF118352">
    <property type="entry name" value="HSP33 redox switch-like"/>
    <property type="match status" value="1"/>
</dbReference>
<dbReference type="InterPro" id="IPR016154">
    <property type="entry name" value="Heat_shock_Hsp33_C"/>
</dbReference>
<dbReference type="InterPro" id="IPR000397">
    <property type="entry name" value="Heat_shock_Hsp33"/>
</dbReference>
<evidence type="ECO:0000256" key="5">
    <source>
        <dbReference type="ARBA" id="ARBA00023284"/>
    </source>
</evidence>
<gene>
    <name evidence="6" type="primary">hlsO</name>
    <name evidence="6" type="ordered locus">MPUT_0709</name>
</gene>
<dbReference type="Gene3D" id="3.90.1280.10">
    <property type="entry name" value="HSP33 redox switch-like"/>
    <property type="match status" value="1"/>
</dbReference>
<evidence type="ECO:0000313" key="7">
    <source>
        <dbReference type="Proteomes" id="UP000008907"/>
    </source>
</evidence>
<keyword evidence="5" id="KW-0676">Redox-active center</keyword>
<evidence type="ECO:0000256" key="4">
    <source>
        <dbReference type="ARBA" id="ARBA00023186"/>
    </source>
</evidence>
<organism evidence="6 7">
    <name type="scientific">Mycoplasma putrefaciens (strain ATCC 15718 / NCTC 10155 / C30 KS-1 / KS-1)</name>
    <dbReference type="NCBI Taxonomy" id="743965"/>
    <lineage>
        <taxon>Bacteria</taxon>
        <taxon>Bacillati</taxon>
        <taxon>Mycoplasmatota</taxon>
        <taxon>Mollicutes</taxon>
        <taxon>Mycoplasmataceae</taxon>
        <taxon>Mycoplasma</taxon>
    </lineage>
</organism>
<dbReference type="Gene3D" id="3.55.30.10">
    <property type="entry name" value="Hsp33 domain"/>
    <property type="match status" value="1"/>
</dbReference>
<protein>
    <submittedName>
        <fullName evidence="6">Chaperonin HSP33</fullName>
    </submittedName>
</protein>
<proteinExistence type="predicted"/>
<dbReference type="InterPro" id="IPR016153">
    <property type="entry name" value="Heat_shock_Hsp33_N"/>
</dbReference>
<dbReference type="Pfam" id="PF01430">
    <property type="entry name" value="HSP33"/>
    <property type="match status" value="1"/>
</dbReference>
<keyword evidence="1" id="KW-0963">Cytoplasm</keyword>
<dbReference type="KEGG" id="mpf:MPUT_0709"/>
<keyword evidence="4" id="KW-0143">Chaperone</keyword>
<evidence type="ECO:0000313" key="6">
    <source>
        <dbReference type="EMBL" id="AEM69043.1"/>
    </source>
</evidence>
<keyword evidence="2" id="KW-0862">Zinc</keyword>
<dbReference type="GO" id="GO:0005737">
    <property type="term" value="C:cytoplasm"/>
    <property type="evidence" value="ECO:0007669"/>
    <property type="project" value="InterPro"/>
</dbReference>
<evidence type="ECO:0000256" key="1">
    <source>
        <dbReference type="ARBA" id="ARBA00022490"/>
    </source>
</evidence>